<evidence type="ECO:0000256" key="1">
    <source>
        <dbReference type="SAM" id="MobiDB-lite"/>
    </source>
</evidence>
<feature type="transmembrane region" description="Helical" evidence="2">
    <location>
        <begin position="47"/>
        <end position="69"/>
    </location>
</feature>
<protein>
    <submittedName>
        <fullName evidence="3">Uncharacterized protein</fullName>
    </submittedName>
</protein>
<evidence type="ECO:0000313" key="4">
    <source>
        <dbReference type="Proteomes" id="UP001392437"/>
    </source>
</evidence>
<keyword evidence="4" id="KW-1185">Reference proteome</keyword>
<name>A0AAW0QC64_9PEZI</name>
<keyword evidence="2" id="KW-1133">Transmembrane helix</keyword>
<dbReference type="Proteomes" id="UP001392437">
    <property type="component" value="Unassembled WGS sequence"/>
</dbReference>
<organism evidence="3 4">
    <name type="scientific">Apiospora kogelbergensis</name>
    <dbReference type="NCBI Taxonomy" id="1337665"/>
    <lineage>
        <taxon>Eukaryota</taxon>
        <taxon>Fungi</taxon>
        <taxon>Dikarya</taxon>
        <taxon>Ascomycota</taxon>
        <taxon>Pezizomycotina</taxon>
        <taxon>Sordariomycetes</taxon>
        <taxon>Xylariomycetidae</taxon>
        <taxon>Amphisphaeriales</taxon>
        <taxon>Apiosporaceae</taxon>
        <taxon>Apiospora</taxon>
    </lineage>
</organism>
<evidence type="ECO:0000313" key="3">
    <source>
        <dbReference type="EMBL" id="KAK8099916.1"/>
    </source>
</evidence>
<keyword evidence="2" id="KW-0472">Membrane</keyword>
<feature type="compositionally biased region" description="Basic residues" evidence="1">
    <location>
        <begin position="80"/>
        <end position="92"/>
    </location>
</feature>
<accession>A0AAW0QC64</accession>
<sequence length="165" mass="18155">MALYGQVLALALRRQRDADEEEAVVKCDNETSSGAEHHKADMDTGHLVLYIVLGVFGFLFAPVLLVVFWTEMRLKCRRLATGKRGREKKKKKTKDESSSKMARHPLAMPLETIQEEERGGAQPLSTNNNTTAAVAAAGFPSQSHGGGNTEQGQVPQEQRNRAHSI</sequence>
<comment type="caution">
    <text evidence="3">The sequence shown here is derived from an EMBL/GenBank/DDBJ whole genome shotgun (WGS) entry which is preliminary data.</text>
</comment>
<gene>
    <name evidence="3" type="ORF">PG999_010290</name>
</gene>
<reference evidence="3 4" key="1">
    <citation type="submission" date="2023-01" db="EMBL/GenBank/DDBJ databases">
        <title>Analysis of 21 Apiospora genomes using comparative genomics revels a genus with tremendous synthesis potential of carbohydrate active enzymes and secondary metabolites.</title>
        <authorList>
            <person name="Sorensen T."/>
        </authorList>
    </citation>
    <scope>NUCLEOTIDE SEQUENCE [LARGE SCALE GENOMIC DNA]</scope>
    <source>
        <strain evidence="3 4">CBS 117206</strain>
    </source>
</reference>
<feature type="region of interest" description="Disordered" evidence="1">
    <location>
        <begin position="80"/>
        <end position="165"/>
    </location>
</feature>
<dbReference type="EMBL" id="JAQQWP010000009">
    <property type="protein sequence ID" value="KAK8099916.1"/>
    <property type="molecule type" value="Genomic_DNA"/>
</dbReference>
<proteinExistence type="predicted"/>
<dbReference type="AlphaFoldDB" id="A0AAW0QC64"/>
<evidence type="ECO:0000256" key="2">
    <source>
        <dbReference type="SAM" id="Phobius"/>
    </source>
</evidence>
<feature type="compositionally biased region" description="Low complexity" evidence="1">
    <location>
        <begin position="126"/>
        <end position="137"/>
    </location>
</feature>
<keyword evidence="2" id="KW-0812">Transmembrane</keyword>